<dbReference type="EMBL" id="LR797192">
    <property type="protein sequence ID" value="CAB4192770.1"/>
    <property type="molecule type" value="Genomic_DNA"/>
</dbReference>
<dbReference type="EMBL" id="LR796991">
    <property type="protein sequence ID" value="CAB4180737.1"/>
    <property type="molecule type" value="Genomic_DNA"/>
</dbReference>
<dbReference type="EMBL" id="LR797088">
    <property type="protein sequence ID" value="CAB4186290.1"/>
    <property type="molecule type" value="Genomic_DNA"/>
</dbReference>
<proteinExistence type="predicted"/>
<gene>
    <name evidence="4" type="ORF">UFOVP1036_100</name>
    <name evidence="5" type="ORF">UFOVP1132_68</name>
    <name evidence="6" type="ORF">UFOVP1190_43</name>
    <name evidence="7" type="ORF">UFOVP1248_84</name>
    <name evidence="8" type="ORF">UFOVP1493_2</name>
    <name evidence="10" type="ORF">UFOVP1584_74</name>
    <name evidence="9" type="ORF">UFOVP1635_92</name>
    <name evidence="1" type="ORF">UFOVP521_34</name>
    <name evidence="2" type="ORF">UFOVP856_6</name>
    <name evidence="3" type="ORF">UFOVP967_82</name>
</gene>
<name>A0A6J5MTF6_9CAUD</name>
<evidence type="ECO:0000313" key="7">
    <source>
        <dbReference type="EMBL" id="CAB4192770.1"/>
    </source>
</evidence>
<evidence type="ECO:0000313" key="9">
    <source>
        <dbReference type="EMBL" id="CAB4220152.1"/>
    </source>
</evidence>
<evidence type="ECO:0000313" key="3">
    <source>
        <dbReference type="EMBL" id="CAB4174783.1"/>
    </source>
</evidence>
<evidence type="ECO:0000313" key="2">
    <source>
        <dbReference type="EMBL" id="CAB4167095.1"/>
    </source>
</evidence>
<accession>A0A6J5MTF6</accession>
<dbReference type="EMBL" id="LR796910">
    <property type="protein sequence ID" value="CAB4174783.1"/>
    <property type="molecule type" value="Genomic_DNA"/>
</dbReference>
<dbReference type="EMBL" id="LR796811">
    <property type="protein sequence ID" value="CAB4167095.1"/>
    <property type="molecule type" value="Genomic_DNA"/>
</dbReference>
<evidence type="ECO:0000313" key="6">
    <source>
        <dbReference type="EMBL" id="CAB4190216.1"/>
    </source>
</evidence>
<reference evidence="1" key="1">
    <citation type="submission" date="2020-04" db="EMBL/GenBank/DDBJ databases">
        <authorList>
            <person name="Chiriac C."/>
            <person name="Salcher M."/>
            <person name="Ghai R."/>
            <person name="Kavagutti S V."/>
        </authorList>
    </citation>
    <scope>NUCLEOTIDE SEQUENCE</scope>
</reference>
<evidence type="ECO:0000313" key="1">
    <source>
        <dbReference type="EMBL" id="CAB4148306.1"/>
    </source>
</evidence>
<dbReference type="EMBL" id="LR797145">
    <property type="protein sequence ID" value="CAB4190216.1"/>
    <property type="molecule type" value="Genomic_DNA"/>
</dbReference>
<dbReference type="EMBL" id="LR797456">
    <property type="protein sequence ID" value="CAB4216942.1"/>
    <property type="molecule type" value="Genomic_DNA"/>
</dbReference>
<sequence>MKIRLSRTIQISPYEPLTFDVTLEEADLQIAESIPARKKHALMLTEAYKQLVVFLVFNGRMTAEEAKKEVERLGKFYGT</sequence>
<evidence type="ECO:0000313" key="8">
    <source>
        <dbReference type="EMBL" id="CAB4216942.1"/>
    </source>
</evidence>
<evidence type="ECO:0000313" key="4">
    <source>
        <dbReference type="EMBL" id="CAB4180737.1"/>
    </source>
</evidence>
<organism evidence="1">
    <name type="scientific">uncultured Caudovirales phage</name>
    <dbReference type="NCBI Taxonomy" id="2100421"/>
    <lineage>
        <taxon>Viruses</taxon>
        <taxon>Duplodnaviria</taxon>
        <taxon>Heunggongvirae</taxon>
        <taxon>Uroviricota</taxon>
        <taxon>Caudoviricetes</taxon>
        <taxon>Peduoviridae</taxon>
        <taxon>Maltschvirus</taxon>
        <taxon>Maltschvirus maltsch</taxon>
    </lineage>
</organism>
<dbReference type="EMBL" id="LR797496">
    <property type="protein sequence ID" value="CAB4220152.1"/>
    <property type="molecule type" value="Genomic_DNA"/>
</dbReference>
<dbReference type="EMBL" id="LR798432">
    <property type="protein sequence ID" value="CAB5231400.1"/>
    <property type="molecule type" value="Genomic_DNA"/>
</dbReference>
<evidence type="ECO:0000313" key="5">
    <source>
        <dbReference type="EMBL" id="CAB4186290.1"/>
    </source>
</evidence>
<evidence type="ECO:0000313" key="10">
    <source>
        <dbReference type="EMBL" id="CAB5231400.1"/>
    </source>
</evidence>
<dbReference type="EMBL" id="LR796496">
    <property type="protein sequence ID" value="CAB4148306.1"/>
    <property type="molecule type" value="Genomic_DNA"/>
</dbReference>
<protein>
    <submittedName>
        <fullName evidence="1">Uncharacterized protein</fullName>
    </submittedName>
</protein>